<dbReference type="RefSeq" id="WP_053401859.1">
    <property type="nucleotide sequence ID" value="NZ_LILC01000016.1"/>
</dbReference>
<evidence type="ECO:0000313" key="3">
    <source>
        <dbReference type="Proteomes" id="UP000037558"/>
    </source>
</evidence>
<dbReference type="PANTHER" id="PTHR33336">
    <property type="entry name" value="QUINOL MONOOXYGENASE YGIN-RELATED"/>
    <property type="match status" value="1"/>
</dbReference>
<dbReference type="OrthoDB" id="9806189at2"/>
<proteinExistence type="predicted"/>
<keyword evidence="2" id="KW-0560">Oxidoreductase</keyword>
<dbReference type="PROSITE" id="PS51725">
    <property type="entry name" value="ABM"/>
    <property type="match status" value="1"/>
</dbReference>
<dbReference type="GO" id="GO:0005829">
    <property type="term" value="C:cytosol"/>
    <property type="evidence" value="ECO:0007669"/>
    <property type="project" value="TreeGrafter"/>
</dbReference>
<dbReference type="Proteomes" id="UP000037558">
    <property type="component" value="Unassembled WGS sequence"/>
</dbReference>
<dbReference type="PANTHER" id="PTHR33336:SF3">
    <property type="entry name" value="ABM DOMAIN-CONTAINING PROTEIN"/>
    <property type="match status" value="1"/>
</dbReference>
<dbReference type="STRING" id="284581.AMD01_13015"/>
<dbReference type="InterPro" id="IPR050744">
    <property type="entry name" value="AI-2_Isomerase_LsrG"/>
</dbReference>
<dbReference type="SUPFAM" id="SSF54909">
    <property type="entry name" value="Dimeric alpha+beta barrel"/>
    <property type="match status" value="1"/>
</dbReference>
<dbReference type="GO" id="GO:0004497">
    <property type="term" value="F:monooxygenase activity"/>
    <property type="evidence" value="ECO:0007669"/>
    <property type="project" value="UniProtKB-KW"/>
</dbReference>
<reference evidence="3" key="1">
    <citation type="submission" date="2015-08" db="EMBL/GenBank/DDBJ databases">
        <title>Fjat-14210 dsm16467.</title>
        <authorList>
            <person name="Liu B."/>
            <person name="Wang J."/>
            <person name="Zhu Y."/>
            <person name="Liu G."/>
            <person name="Chen Q."/>
            <person name="Chen Z."/>
            <person name="Lan J."/>
            <person name="Che J."/>
            <person name="Ge C."/>
            <person name="Shi H."/>
            <person name="Pan Z."/>
            <person name="Liu X."/>
        </authorList>
    </citation>
    <scope>NUCLEOTIDE SEQUENCE [LARGE SCALE GENOMIC DNA]</scope>
    <source>
        <strain evidence="3">DSM 16467</strain>
    </source>
</reference>
<dbReference type="InterPro" id="IPR011008">
    <property type="entry name" value="Dimeric_a/b-barrel"/>
</dbReference>
<evidence type="ECO:0000313" key="2">
    <source>
        <dbReference type="EMBL" id="KOO44208.1"/>
    </source>
</evidence>
<accession>A0A0M0L0M9</accession>
<protein>
    <submittedName>
        <fullName evidence="2">Monooxygenase</fullName>
    </submittedName>
</protein>
<dbReference type="AlphaFoldDB" id="A0A0M0L0M9"/>
<evidence type="ECO:0000259" key="1">
    <source>
        <dbReference type="PROSITE" id="PS51725"/>
    </source>
</evidence>
<keyword evidence="2" id="KW-0503">Monooxygenase</keyword>
<dbReference type="PATRIC" id="fig|284581.3.peg.4721"/>
<name>A0A0M0L0M9_9BACI</name>
<feature type="domain" description="ABM" evidence="1">
    <location>
        <begin position="4"/>
        <end position="92"/>
    </location>
</feature>
<gene>
    <name evidence="2" type="ORF">AMD01_13015</name>
</gene>
<dbReference type="InterPro" id="IPR007138">
    <property type="entry name" value="ABM_dom"/>
</dbReference>
<comment type="caution">
    <text evidence="2">The sequence shown here is derived from an EMBL/GenBank/DDBJ whole genome shotgun (WGS) entry which is preliminary data.</text>
</comment>
<sequence>MSAITINAILTAKPGKEDLLLKELQAVLEPSRAEAGCVQYVLHESMEKQGVFVFYEIWKDEEALKAHVEADHYKNYREKTADLVAERQVFRLRQI</sequence>
<dbReference type="EMBL" id="LILC01000016">
    <property type="protein sequence ID" value="KOO44208.1"/>
    <property type="molecule type" value="Genomic_DNA"/>
</dbReference>
<dbReference type="Gene3D" id="3.30.70.100">
    <property type="match status" value="1"/>
</dbReference>
<keyword evidence="3" id="KW-1185">Reference proteome</keyword>
<dbReference type="Pfam" id="PF03992">
    <property type="entry name" value="ABM"/>
    <property type="match status" value="1"/>
</dbReference>
<organism evidence="2 3">
    <name type="scientific">Priestia koreensis</name>
    <dbReference type="NCBI Taxonomy" id="284581"/>
    <lineage>
        <taxon>Bacteria</taxon>
        <taxon>Bacillati</taxon>
        <taxon>Bacillota</taxon>
        <taxon>Bacilli</taxon>
        <taxon>Bacillales</taxon>
        <taxon>Bacillaceae</taxon>
        <taxon>Priestia</taxon>
    </lineage>
</organism>